<gene>
    <name evidence="8" type="ORF">OFUS_LOCUS1185</name>
</gene>
<keyword evidence="6" id="KW-0539">Nucleus</keyword>
<evidence type="ECO:0000256" key="1">
    <source>
        <dbReference type="ARBA" id="ARBA00004123"/>
    </source>
</evidence>
<keyword evidence="5" id="KW-0143">Chaperone</keyword>
<comment type="subcellular location">
    <subcellularLocation>
        <location evidence="1">Nucleus</location>
    </subcellularLocation>
</comment>
<organism evidence="8 9">
    <name type="scientific">Owenia fusiformis</name>
    <name type="common">Polychaete worm</name>
    <dbReference type="NCBI Taxonomy" id="6347"/>
    <lineage>
        <taxon>Eukaryota</taxon>
        <taxon>Metazoa</taxon>
        <taxon>Spiralia</taxon>
        <taxon>Lophotrochozoa</taxon>
        <taxon>Annelida</taxon>
        <taxon>Polychaeta</taxon>
        <taxon>Sedentaria</taxon>
        <taxon>Canalipalpata</taxon>
        <taxon>Sabellida</taxon>
        <taxon>Oweniida</taxon>
        <taxon>Oweniidae</taxon>
        <taxon>Owenia</taxon>
    </lineage>
</organism>
<keyword evidence="3" id="KW-0805">Transcription regulation</keyword>
<dbReference type="Pfam" id="PF04729">
    <property type="entry name" value="ASF1_hist_chap"/>
    <property type="match status" value="1"/>
</dbReference>
<dbReference type="InterPro" id="IPR006818">
    <property type="entry name" value="ASF1-like"/>
</dbReference>
<feature type="compositionally biased region" description="Polar residues" evidence="7">
    <location>
        <begin position="156"/>
        <end position="166"/>
    </location>
</feature>
<protein>
    <submittedName>
        <fullName evidence="8">Uncharacterized protein</fullName>
    </submittedName>
</protein>
<dbReference type="GO" id="GO:0006335">
    <property type="term" value="P:DNA replication-dependent chromatin assembly"/>
    <property type="evidence" value="ECO:0007669"/>
    <property type="project" value="TreeGrafter"/>
</dbReference>
<dbReference type="InterPro" id="IPR036747">
    <property type="entry name" value="ASF1-like_sf"/>
</dbReference>
<evidence type="ECO:0000256" key="5">
    <source>
        <dbReference type="ARBA" id="ARBA00023186"/>
    </source>
</evidence>
<sequence>MAKVNIVNVTVLSNPTNYSNTFEFEITFECLEDLPEDLEWKLIYVGSAESEKYDQTLDSVLVGPVPGGKHKFVFEADPPDTTQIPTQDIVGVTVILLTCSYRGKEFIRVGYYVNNEYSDPEMKENPPVTPEIDKLQRNILATDPRVTRFKIDWDDSGTSQQENAENNPPIRMPENESNLLPPSTNGINTFGGPLCSDNRLASDPMHALKMEAQSTDSNNMMETDQ</sequence>
<evidence type="ECO:0000256" key="2">
    <source>
        <dbReference type="ARBA" id="ARBA00006051"/>
    </source>
</evidence>
<keyword evidence="4" id="KW-0804">Transcription</keyword>
<feature type="compositionally biased region" description="Polar residues" evidence="7">
    <location>
        <begin position="175"/>
        <end position="188"/>
    </location>
</feature>
<dbReference type="PANTHER" id="PTHR12040:SF0">
    <property type="entry name" value="HISTONE CHAPERONE ASF1"/>
    <property type="match status" value="1"/>
</dbReference>
<dbReference type="OrthoDB" id="29755at2759"/>
<evidence type="ECO:0000256" key="7">
    <source>
        <dbReference type="SAM" id="MobiDB-lite"/>
    </source>
</evidence>
<feature type="compositionally biased region" description="Polar residues" evidence="7">
    <location>
        <begin position="212"/>
        <end position="225"/>
    </location>
</feature>
<dbReference type="FunFam" id="2.60.40.1490:FF:000001">
    <property type="entry name" value="Histone chaperone ASF1"/>
    <property type="match status" value="1"/>
</dbReference>
<reference evidence="8" key="1">
    <citation type="submission" date="2022-03" db="EMBL/GenBank/DDBJ databases">
        <authorList>
            <person name="Martin C."/>
        </authorList>
    </citation>
    <scope>NUCLEOTIDE SEQUENCE</scope>
</reference>
<keyword evidence="9" id="KW-1185">Reference proteome</keyword>
<evidence type="ECO:0000313" key="9">
    <source>
        <dbReference type="Proteomes" id="UP000749559"/>
    </source>
</evidence>
<comment type="similarity">
    <text evidence="2">Belongs to the ASF1 family.</text>
</comment>
<dbReference type="GO" id="GO:0000785">
    <property type="term" value="C:chromatin"/>
    <property type="evidence" value="ECO:0007669"/>
    <property type="project" value="TreeGrafter"/>
</dbReference>
<dbReference type="AlphaFoldDB" id="A0A8J1U9B5"/>
<name>A0A8J1U9B5_OWEFU</name>
<dbReference type="GO" id="GO:0005634">
    <property type="term" value="C:nucleus"/>
    <property type="evidence" value="ECO:0007669"/>
    <property type="project" value="UniProtKB-SubCell"/>
</dbReference>
<evidence type="ECO:0000256" key="6">
    <source>
        <dbReference type="ARBA" id="ARBA00023242"/>
    </source>
</evidence>
<dbReference type="Gene3D" id="2.60.40.1490">
    <property type="entry name" value="Histone chaperone ASF1-like"/>
    <property type="match status" value="1"/>
</dbReference>
<evidence type="ECO:0000256" key="4">
    <source>
        <dbReference type="ARBA" id="ARBA00023163"/>
    </source>
</evidence>
<feature type="region of interest" description="Disordered" evidence="7">
    <location>
        <begin position="152"/>
        <end position="225"/>
    </location>
</feature>
<dbReference type="Proteomes" id="UP000749559">
    <property type="component" value="Unassembled WGS sequence"/>
</dbReference>
<dbReference type="GO" id="GO:0042393">
    <property type="term" value="F:histone binding"/>
    <property type="evidence" value="ECO:0007669"/>
    <property type="project" value="TreeGrafter"/>
</dbReference>
<comment type="caution">
    <text evidence="8">The sequence shown here is derived from an EMBL/GenBank/DDBJ whole genome shotgun (WGS) entry which is preliminary data.</text>
</comment>
<dbReference type="PANTHER" id="PTHR12040">
    <property type="entry name" value="ANTI-SILENCING PROTEIN 1"/>
    <property type="match status" value="1"/>
</dbReference>
<dbReference type="SUPFAM" id="SSF101546">
    <property type="entry name" value="ASF1-like"/>
    <property type="match status" value="1"/>
</dbReference>
<proteinExistence type="inferred from homology"/>
<dbReference type="EMBL" id="CAIIXF020000001">
    <property type="protein sequence ID" value="CAH1773610.1"/>
    <property type="molecule type" value="Genomic_DNA"/>
</dbReference>
<evidence type="ECO:0000313" key="8">
    <source>
        <dbReference type="EMBL" id="CAH1773610.1"/>
    </source>
</evidence>
<accession>A0A8J1U9B5</accession>
<evidence type="ECO:0000256" key="3">
    <source>
        <dbReference type="ARBA" id="ARBA00023015"/>
    </source>
</evidence>